<feature type="transmembrane region" description="Helical" evidence="1">
    <location>
        <begin position="125"/>
        <end position="146"/>
    </location>
</feature>
<feature type="transmembrane region" description="Helical" evidence="1">
    <location>
        <begin position="62"/>
        <end position="95"/>
    </location>
</feature>
<sequence>MTSKKYEILFLVLLLYFITGVFPFAYFESDALGIVTGSRKIIELGQLRENFYTYSYSVQTGTYFWVVLLNILTELDLMICSSLITAGFGVLFFLFSTRFVSKVTNTSFAKCGLVLLLFQEIFSSWYYMNAATGAAFFMILGFNLIYDKPDFVKSLMCGVALAVAAYTKLDVMVSFPVVCFMFINASYKQRVLYVLLIGIVVILLLCVLFKVSHVDKLQDVIAGHGGSLSFSDNIKTVESVSYSQFVRTLVGYFSLLVAVLIVVGLVQLFRMKEWKIFVISLVPVVFFMLVINVRFVAGKHLLYLIPFFAVPSVYASNYIFNLNGKCNQIWRVVVVVVFVMQYIVGFQFYFKSFPYIREEYSVNKPYPTYFDILSFEFNTESIDSLRVVLGGGTKLATSDEVMLSSGIIYAPLMWKDLKIKSGYIYESFLRYLTGHKIDTLYITTGQGGVYPIKNLLYLSGFEILNSESERYTWRDEQVDFWRKGAAIVLVKHSVYPKNDQGLYAAKMDSVKYSHFTHIAFWDWEKWRICNYDKHIYKINDAGYVFNR</sequence>
<keyword evidence="3" id="KW-1185">Reference proteome</keyword>
<feature type="transmembrane region" description="Helical" evidence="1">
    <location>
        <begin position="249"/>
        <end position="269"/>
    </location>
</feature>
<reference evidence="3" key="1">
    <citation type="journal article" date="2019" name="Int. J. Syst. Evol. Microbiol.">
        <title>The Global Catalogue of Microorganisms (GCM) 10K type strain sequencing project: providing services to taxonomists for standard genome sequencing and annotation.</title>
        <authorList>
            <consortium name="The Broad Institute Genomics Platform"/>
            <consortium name="The Broad Institute Genome Sequencing Center for Infectious Disease"/>
            <person name="Wu L."/>
            <person name="Ma J."/>
        </authorList>
    </citation>
    <scope>NUCLEOTIDE SEQUENCE [LARGE SCALE GENOMIC DNA]</scope>
    <source>
        <strain evidence="3">CCUG 55250</strain>
    </source>
</reference>
<name>A0ABW0IJ85_9BACT</name>
<dbReference type="Proteomes" id="UP001596106">
    <property type="component" value="Unassembled WGS sequence"/>
</dbReference>
<evidence type="ECO:0000313" key="3">
    <source>
        <dbReference type="Proteomes" id="UP001596106"/>
    </source>
</evidence>
<feature type="transmembrane region" description="Helical" evidence="1">
    <location>
        <begin position="276"/>
        <end position="295"/>
    </location>
</feature>
<feature type="transmembrane region" description="Helical" evidence="1">
    <location>
        <begin position="7"/>
        <end position="27"/>
    </location>
</feature>
<accession>A0ABW0IJ85</accession>
<protein>
    <recommendedName>
        <fullName evidence="4">Glycosyltransferase RgtA/B/C/D-like domain-containing protein</fullName>
    </recommendedName>
</protein>
<organism evidence="2 3">
    <name type="scientific">Larkinella bovis</name>
    <dbReference type="NCBI Taxonomy" id="683041"/>
    <lineage>
        <taxon>Bacteria</taxon>
        <taxon>Pseudomonadati</taxon>
        <taxon>Bacteroidota</taxon>
        <taxon>Cytophagia</taxon>
        <taxon>Cytophagales</taxon>
        <taxon>Spirosomataceae</taxon>
        <taxon>Larkinella</taxon>
    </lineage>
</organism>
<comment type="caution">
    <text evidence="2">The sequence shown here is derived from an EMBL/GenBank/DDBJ whole genome shotgun (WGS) entry which is preliminary data.</text>
</comment>
<gene>
    <name evidence="2" type="ORF">ACFPMF_24855</name>
</gene>
<evidence type="ECO:0000313" key="2">
    <source>
        <dbReference type="EMBL" id="MFC5412578.1"/>
    </source>
</evidence>
<proteinExistence type="predicted"/>
<feature type="transmembrane region" description="Helical" evidence="1">
    <location>
        <begin position="301"/>
        <end position="320"/>
    </location>
</feature>
<dbReference type="RefSeq" id="WP_379850234.1">
    <property type="nucleotide sequence ID" value="NZ_JBHSMA010000014.1"/>
</dbReference>
<keyword evidence="1" id="KW-0812">Transmembrane</keyword>
<keyword evidence="1" id="KW-1133">Transmembrane helix</keyword>
<dbReference type="EMBL" id="JBHSMA010000014">
    <property type="protein sequence ID" value="MFC5412578.1"/>
    <property type="molecule type" value="Genomic_DNA"/>
</dbReference>
<evidence type="ECO:0008006" key="4">
    <source>
        <dbReference type="Google" id="ProtNLM"/>
    </source>
</evidence>
<feature type="transmembrane region" description="Helical" evidence="1">
    <location>
        <begin position="191"/>
        <end position="211"/>
    </location>
</feature>
<feature type="transmembrane region" description="Helical" evidence="1">
    <location>
        <begin position="158"/>
        <end position="184"/>
    </location>
</feature>
<keyword evidence="1" id="KW-0472">Membrane</keyword>
<evidence type="ECO:0000256" key="1">
    <source>
        <dbReference type="SAM" id="Phobius"/>
    </source>
</evidence>
<feature type="transmembrane region" description="Helical" evidence="1">
    <location>
        <begin position="332"/>
        <end position="350"/>
    </location>
</feature>